<comment type="similarity">
    <text evidence="3">Belongs to the cathelicidin family.</text>
</comment>
<dbReference type="PANTHER" id="PTHR10206:SF0">
    <property type="entry name" value="CATHELICIDIN B1-RELATED"/>
    <property type="match status" value="1"/>
</dbReference>
<evidence type="ECO:0000256" key="1">
    <source>
        <dbReference type="ARBA" id="ARBA00004175"/>
    </source>
</evidence>
<evidence type="ECO:0000256" key="5">
    <source>
        <dbReference type="ARBA" id="ARBA00022537"/>
    </source>
</evidence>
<sequence>MARCWVFLLLPGTVSALFYINKPPMAFEEVSKLAVRQYNLESGAEFLFRKGTTYHSNPWDPKSSQIQSFSVTIQETVCKGNPEVADIDRCDFKPKGV</sequence>
<evidence type="ECO:0000256" key="3">
    <source>
        <dbReference type="ARBA" id="ARBA00005320"/>
    </source>
</evidence>
<accession>A0A803TVH0</accession>
<dbReference type="InParanoid" id="A0A803TVH0"/>
<name>A0A803TVH0_ANOCA</name>
<keyword evidence="10" id="KW-0732">Signal</keyword>
<evidence type="ECO:0000256" key="10">
    <source>
        <dbReference type="SAM" id="SignalP"/>
    </source>
</evidence>
<evidence type="ECO:0000313" key="12">
    <source>
        <dbReference type="Proteomes" id="UP000001646"/>
    </source>
</evidence>
<dbReference type="Ensembl" id="ENSACAT00000056369.1">
    <property type="protein sequence ID" value="ENSACAP00000039210.1"/>
    <property type="gene ID" value="ENSACAG00000034846.1"/>
</dbReference>
<evidence type="ECO:0000256" key="8">
    <source>
        <dbReference type="ARBA" id="ARBA00023298"/>
    </source>
</evidence>
<evidence type="ECO:0000313" key="11">
    <source>
        <dbReference type="Ensembl" id="ENSACAP00000039210.1"/>
    </source>
</evidence>
<dbReference type="GO" id="GO:0044218">
    <property type="term" value="C:other organism cell membrane"/>
    <property type="evidence" value="ECO:0007669"/>
    <property type="project" value="UniProtKB-KW"/>
</dbReference>
<keyword evidence="12" id="KW-1185">Reference proteome</keyword>
<dbReference type="PANTHER" id="PTHR10206">
    <property type="entry name" value="CATHELICIDIN"/>
    <property type="match status" value="1"/>
</dbReference>
<dbReference type="Proteomes" id="UP000001646">
    <property type="component" value="Unplaced"/>
</dbReference>
<keyword evidence="7" id="KW-1015">Disulfide bond</keyword>
<dbReference type="Pfam" id="PF00666">
    <property type="entry name" value="Cathelicidins"/>
    <property type="match status" value="1"/>
</dbReference>
<keyword evidence="8" id="KW-1053">Target membrane</keyword>
<dbReference type="GeneTree" id="ENSGT01040000244794"/>
<evidence type="ECO:0000256" key="2">
    <source>
        <dbReference type="ARBA" id="ARBA00004613"/>
    </source>
</evidence>
<dbReference type="InterPro" id="IPR001894">
    <property type="entry name" value="Cathelicidin-like"/>
</dbReference>
<dbReference type="AlphaFoldDB" id="A0A803TVH0"/>
<dbReference type="GO" id="GO:0006952">
    <property type="term" value="P:defense response"/>
    <property type="evidence" value="ECO:0007669"/>
    <property type="project" value="InterPro"/>
</dbReference>
<feature type="signal peptide" evidence="10">
    <location>
        <begin position="1"/>
        <end position="16"/>
    </location>
</feature>
<dbReference type="GO" id="GO:0005576">
    <property type="term" value="C:extracellular region"/>
    <property type="evidence" value="ECO:0007669"/>
    <property type="project" value="UniProtKB-SubCell"/>
</dbReference>
<dbReference type="Gene3D" id="3.10.450.10">
    <property type="match status" value="1"/>
</dbReference>
<comment type="subcellular location">
    <subcellularLocation>
        <location evidence="2">Secreted</location>
    </subcellularLocation>
    <subcellularLocation>
        <location evidence="1">Target cell membrane</location>
    </subcellularLocation>
</comment>
<keyword evidence="4" id="KW-0964">Secreted</keyword>
<protein>
    <recommendedName>
        <fullName evidence="9">Vipericidin</fullName>
    </recommendedName>
</protein>
<evidence type="ECO:0000256" key="6">
    <source>
        <dbReference type="ARBA" id="ARBA00023136"/>
    </source>
</evidence>
<evidence type="ECO:0000256" key="4">
    <source>
        <dbReference type="ARBA" id="ARBA00022525"/>
    </source>
</evidence>
<organism evidence="11 12">
    <name type="scientific">Anolis carolinensis</name>
    <name type="common">Green anole</name>
    <name type="synonym">American chameleon</name>
    <dbReference type="NCBI Taxonomy" id="28377"/>
    <lineage>
        <taxon>Eukaryota</taxon>
        <taxon>Metazoa</taxon>
        <taxon>Chordata</taxon>
        <taxon>Craniata</taxon>
        <taxon>Vertebrata</taxon>
        <taxon>Euteleostomi</taxon>
        <taxon>Lepidosauria</taxon>
        <taxon>Squamata</taxon>
        <taxon>Bifurcata</taxon>
        <taxon>Unidentata</taxon>
        <taxon>Episquamata</taxon>
        <taxon>Toxicofera</taxon>
        <taxon>Iguania</taxon>
        <taxon>Dactyloidae</taxon>
        <taxon>Anolis</taxon>
    </lineage>
</organism>
<keyword evidence="6" id="KW-0472">Membrane</keyword>
<evidence type="ECO:0000256" key="9">
    <source>
        <dbReference type="ARBA" id="ARBA00030320"/>
    </source>
</evidence>
<feature type="chain" id="PRO_5032932329" description="Vipericidin" evidence="10">
    <location>
        <begin position="17"/>
        <end position="97"/>
    </location>
</feature>
<keyword evidence="5" id="KW-1052">Target cell membrane</keyword>
<reference evidence="11" key="1">
    <citation type="submission" date="2009-12" db="EMBL/GenBank/DDBJ databases">
        <title>The Genome Sequence of Anolis carolinensis (Green Anole Lizard).</title>
        <authorList>
            <consortium name="The Genome Sequencing Platform"/>
            <person name="Di Palma F."/>
            <person name="Alfoldi J."/>
            <person name="Heiman D."/>
            <person name="Young S."/>
            <person name="Grabherr M."/>
            <person name="Johnson J."/>
            <person name="Lander E.S."/>
            <person name="Lindblad-Toh K."/>
        </authorList>
    </citation>
    <scope>NUCLEOTIDE SEQUENCE [LARGE SCALE GENOMIC DNA]</scope>
    <source>
        <strain evidence="11">JBL SC #1</strain>
    </source>
</reference>
<reference evidence="11" key="3">
    <citation type="submission" date="2025-09" db="UniProtKB">
        <authorList>
            <consortium name="Ensembl"/>
        </authorList>
    </citation>
    <scope>IDENTIFICATION</scope>
</reference>
<dbReference type="InterPro" id="IPR046350">
    <property type="entry name" value="Cystatin_sf"/>
</dbReference>
<proteinExistence type="inferred from homology"/>
<reference evidence="11" key="2">
    <citation type="submission" date="2025-08" db="UniProtKB">
        <authorList>
            <consortium name="Ensembl"/>
        </authorList>
    </citation>
    <scope>IDENTIFICATION</scope>
</reference>
<dbReference type="SUPFAM" id="SSF54403">
    <property type="entry name" value="Cystatin/monellin"/>
    <property type="match status" value="1"/>
</dbReference>
<evidence type="ECO:0000256" key="7">
    <source>
        <dbReference type="ARBA" id="ARBA00023157"/>
    </source>
</evidence>